<protein>
    <recommendedName>
        <fullName evidence="2">DUF6777 domain-containing protein</fullName>
    </recommendedName>
</protein>
<feature type="compositionally biased region" description="Low complexity" evidence="1">
    <location>
        <begin position="262"/>
        <end position="275"/>
    </location>
</feature>
<feature type="compositionally biased region" description="Low complexity" evidence="1">
    <location>
        <begin position="340"/>
        <end position="352"/>
    </location>
</feature>
<evidence type="ECO:0000256" key="1">
    <source>
        <dbReference type="SAM" id="MobiDB-lite"/>
    </source>
</evidence>
<proteinExistence type="predicted"/>
<accession>A0ABP7NET7</accession>
<feature type="compositionally biased region" description="Pro residues" evidence="1">
    <location>
        <begin position="353"/>
        <end position="368"/>
    </location>
</feature>
<sequence>MLTAVSTATALLLAGCSADRAGGGGEPAGAASPAAADDILLQPLAAPGPDPFTASTARTDTAQASPPPVPSSGPSGPREVTGSTPGLYGGVRSRASCDVERQIGSLTSDPDRTRAFAEAAGIPEAHVGGWLRGLTPVVLRVDTRVTNHRYRDGKATAFPSVLQAGTAVLVDRYGAPRVRCACGNPLRGPAPGTGGVHRGDPWSGFDPERVVVVRPTTTVVTSLVIVNLVDGGWVERRIGSDGDEDRAPAKPPACDPDTCHLTGTPTPDSPSSDGTPPAPTTPDPSASDPASPPEADPTSPDPSTPAPEEQPGDPEVPPMPETPEVPDMPVVPDPADPGEPWAEPVAPADPADPGLPPMPDPYPDPSTDPYPDSSGDVPPETFPG</sequence>
<name>A0ABP7NET7_9ACTN</name>
<dbReference type="EMBL" id="BAABAJ010000041">
    <property type="protein sequence ID" value="GAA3944805.1"/>
    <property type="molecule type" value="Genomic_DNA"/>
</dbReference>
<dbReference type="Proteomes" id="UP001501000">
    <property type="component" value="Unassembled WGS sequence"/>
</dbReference>
<feature type="region of interest" description="Disordered" evidence="1">
    <location>
        <begin position="21"/>
        <end position="91"/>
    </location>
</feature>
<dbReference type="InterPro" id="IPR046704">
    <property type="entry name" value="DUF6777"/>
</dbReference>
<organism evidence="3 4">
    <name type="scientific">Streptomyces gulbargensis</name>
    <dbReference type="NCBI Taxonomy" id="364901"/>
    <lineage>
        <taxon>Bacteria</taxon>
        <taxon>Bacillati</taxon>
        <taxon>Actinomycetota</taxon>
        <taxon>Actinomycetes</taxon>
        <taxon>Kitasatosporales</taxon>
        <taxon>Streptomycetaceae</taxon>
        <taxon>Streptomyces</taxon>
    </lineage>
</organism>
<feature type="compositionally biased region" description="Pro residues" evidence="1">
    <location>
        <begin position="314"/>
        <end position="323"/>
    </location>
</feature>
<comment type="caution">
    <text evidence="3">The sequence shown here is derived from an EMBL/GenBank/DDBJ whole genome shotgun (WGS) entry which is preliminary data.</text>
</comment>
<gene>
    <name evidence="3" type="ORF">GCM10022244_60360</name>
</gene>
<evidence type="ECO:0000313" key="4">
    <source>
        <dbReference type="Proteomes" id="UP001501000"/>
    </source>
</evidence>
<reference evidence="4" key="1">
    <citation type="journal article" date="2019" name="Int. J. Syst. Evol. Microbiol.">
        <title>The Global Catalogue of Microorganisms (GCM) 10K type strain sequencing project: providing services to taxonomists for standard genome sequencing and annotation.</title>
        <authorList>
            <consortium name="The Broad Institute Genomics Platform"/>
            <consortium name="The Broad Institute Genome Sequencing Center for Infectious Disease"/>
            <person name="Wu L."/>
            <person name="Ma J."/>
        </authorList>
    </citation>
    <scope>NUCLEOTIDE SEQUENCE [LARGE SCALE GENOMIC DNA]</scope>
    <source>
        <strain evidence="4">JCM 16956</strain>
    </source>
</reference>
<feature type="compositionally biased region" description="Polar residues" evidence="1">
    <location>
        <begin position="53"/>
        <end position="64"/>
    </location>
</feature>
<feature type="domain" description="DUF6777" evidence="2">
    <location>
        <begin position="78"/>
        <end position="239"/>
    </location>
</feature>
<feature type="compositionally biased region" description="Pro residues" evidence="1">
    <location>
        <begin position="290"/>
        <end position="305"/>
    </location>
</feature>
<evidence type="ECO:0000259" key="2">
    <source>
        <dbReference type="Pfam" id="PF20568"/>
    </source>
</evidence>
<feature type="compositionally biased region" description="Basic and acidic residues" evidence="1">
    <location>
        <begin position="238"/>
        <end position="248"/>
    </location>
</feature>
<evidence type="ECO:0000313" key="3">
    <source>
        <dbReference type="EMBL" id="GAA3944805.1"/>
    </source>
</evidence>
<feature type="region of interest" description="Disordered" evidence="1">
    <location>
        <begin position="238"/>
        <end position="384"/>
    </location>
</feature>
<keyword evidence="4" id="KW-1185">Reference proteome</keyword>
<dbReference type="Pfam" id="PF20568">
    <property type="entry name" value="DUF6777"/>
    <property type="match status" value="1"/>
</dbReference>